<dbReference type="SUPFAM" id="SSF56300">
    <property type="entry name" value="Metallo-dependent phosphatases"/>
    <property type="match status" value="1"/>
</dbReference>
<evidence type="ECO:0000313" key="5">
    <source>
        <dbReference type="Proteomes" id="UP000317557"/>
    </source>
</evidence>
<feature type="domain" description="Calcineurin-like phosphoesterase C-terminal" evidence="2">
    <location>
        <begin position="354"/>
        <end position="521"/>
    </location>
</feature>
<evidence type="ECO:0000313" key="4">
    <source>
        <dbReference type="EMBL" id="SMO43923.1"/>
    </source>
</evidence>
<evidence type="ECO:0000256" key="1">
    <source>
        <dbReference type="SAM" id="SignalP"/>
    </source>
</evidence>
<keyword evidence="1" id="KW-0732">Signal</keyword>
<proteinExistence type="predicted"/>
<dbReference type="Proteomes" id="UP000317557">
    <property type="component" value="Unassembled WGS sequence"/>
</dbReference>
<reference evidence="4 5" key="1">
    <citation type="submission" date="2017-05" db="EMBL/GenBank/DDBJ databases">
        <authorList>
            <person name="Varghese N."/>
            <person name="Submissions S."/>
        </authorList>
    </citation>
    <scope>NUCLEOTIDE SEQUENCE [LARGE SCALE GENOMIC DNA]</scope>
    <source>
        <strain evidence="4 5">DSM 21985</strain>
    </source>
</reference>
<name>A0A521BA24_9BACT</name>
<dbReference type="InterPro" id="IPR051918">
    <property type="entry name" value="STPP_CPPED1"/>
</dbReference>
<dbReference type="OrthoDB" id="1776264at2"/>
<dbReference type="InterPro" id="IPR032288">
    <property type="entry name" value="Metallophos_C"/>
</dbReference>
<organism evidence="4 5">
    <name type="scientific">Gracilimonas mengyeensis</name>
    <dbReference type="NCBI Taxonomy" id="1302730"/>
    <lineage>
        <taxon>Bacteria</taxon>
        <taxon>Pseudomonadati</taxon>
        <taxon>Balneolota</taxon>
        <taxon>Balneolia</taxon>
        <taxon>Balneolales</taxon>
        <taxon>Balneolaceae</taxon>
        <taxon>Gracilimonas</taxon>
    </lineage>
</organism>
<dbReference type="PANTHER" id="PTHR43143:SF6">
    <property type="entry name" value="BLL3016 PROTEIN"/>
    <property type="match status" value="1"/>
</dbReference>
<dbReference type="Pfam" id="PF16370">
    <property type="entry name" value="MetallophosC"/>
    <property type="match status" value="1"/>
</dbReference>
<feature type="signal peptide" evidence="1">
    <location>
        <begin position="1"/>
        <end position="21"/>
    </location>
</feature>
<gene>
    <name evidence="4" type="ORF">SAMN06265219_102122</name>
</gene>
<sequence length="532" mass="60531">MKYFSALVLILLLLASNTALAQKTATGILYHDENHNGRLDSSEEPLPKVAVSNGEDVVLTDHQGRYELPVNDDTIIFVIKPDGYKTPVDKLNRPQFYYIHKPNGSPELEYQGVSPSGPLPGSINFGLFKEEQKDNFDILVFGDPQPYNMKEVDYFDRDIVDELVDEQGYEFGISLGDLVGDDLDLFKPYSESVARIGLPWFNVYGNHDMNFDVEHDSLADETFEATFGPATYSFNKGKVHFIIIDDVIYPNPNGGSGYIGGLTDKQITFIENDLKHVPQDHLIVLAFHIPITVPGYASDSRTINSYFLEENRNRLLGLLSEYPNTLSLSAHTHVQQLQFVSDGGWTRETPHLHYNVGTTGGDWWSGEPNENNIPPTLMRDGTPNGYSIIQFEGNKFVLDYKVAGEDHSKKMSIWGPKVLPQREWFNADLYVNYFMGNDSTKVEYQVKGQDNWRQMTKIELGDPYVTSLRNKWDLSESLIKGKRPNNAVASSHLWKTRIPKNLPEGEQTLIIRVSDMFGREFFDEYNYRIVKR</sequence>
<dbReference type="AlphaFoldDB" id="A0A521BA24"/>
<dbReference type="InterPro" id="IPR032285">
    <property type="entry name" value="Metallophos_N"/>
</dbReference>
<dbReference type="EMBL" id="FXTP01000002">
    <property type="protein sequence ID" value="SMO43923.1"/>
    <property type="molecule type" value="Genomic_DNA"/>
</dbReference>
<protein>
    <submittedName>
        <fullName evidence="4">Calcineurin-like phosphoesterase</fullName>
    </submittedName>
</protein>
<dbReference type="Gene3D" id="3.60.21.10">
    <property type="match status" value="1"/>
</dbReference>
<feature type="domain" description="Calcineurin-like phosphoesterase N-terminal" evidence="3">
    <location>
        <begin position="37"/>
        <end position="105"/>
    </location>
</feature>
<keyword evidence="5" id="KW-1185">Reference proteome</keyword>
<dbReference type="InterPro" id="IPR029052">
    <property type="entry name" value="Metallo-depent_PP-like"/>
</dbReference>
<dbReference type="Pfam" id="PF16371">
    <property type="entry name" value="MetallophosN"/>
    <property type="match status" value="1"/>
</dbReference>
<evidence type="ECO:0000259" key="2">
    <source>
        <dbReference type="Pfam" id="PF16370"/>
    </source>
</evidence>
<accession>A0A521BA24</accession>
<feature type="chain" id="PRO_5022165665" evidence="1">
    <location>
        <begin position="22"/>
        <end position="532"/>
    </location>
</feature>
<dbReference type="PANTHER" id="PTHR43143">
    <property type="entry name" value="METALLOPHOSPHOESTERASE, CALCINEURIN SUPERFAMILY"/>
    <property type="match status" value="1"/>
</dbReference>
<evidence type="ECO:0000259" key="3">
    <source>
        <dbReference type="Pfam" id="PF16371"/>
    </source>
</evidence>